<dbReference type="EMBL" id="JAZGQO010000010">
    <property type="protein sequence ID" value="KAK6175614.1"/>
    <property type="molecule type" value="Genomic_DNA"/>
</dbReference>
<evidence type="ECO:0000256" key="4">
    <source>
        <dbReference type="ARBA" id="ARBA00022884"/>
    </source>
</evidence>
<dbReference type="InterPro" id="IPR001678">
    <property type="entry name" value="MeTrfase_RsmB-F_NOP2_dom"/>
</dbReference>
<feature type="binding site" evidence="5">
    <location>
        <begin position="245"/>
        <end position="251"/>
    </location>
    <ligand>
        <name>S-adenosyl-L-methionine</name>
        <dbReference type="ChEBI" id="CHEBI:59789"/>
    </ligand>
</feature>
<feature type="domain" description="SAM-dependent MTase RsmB/NOP-type" evidence="7">
    <location>
        <begin position="134"/>
        <end position="437"/>
    </location>
</feature>
<keyword evidence="4 5" id="KW-0694">RNA-binding</keyword>
<dbReference type="AlphaFoldDB" id="A0AAN8JG85"/>
<reference evidence="8 9" key="1">
    <citation type="submission" date="2024-01" db="EMBL/GenBank/DDBJ databases">
        <title>The genome of the rayed Mediterranean limpet Patella caerulea (Linnaeus, 1758).</title>
        <authorList>
            <person name="Anh-Thu Weber A."/>
            <person name="Halstead-Nussloch G."/>
        </authorList>
    </citation>
    <scope>NUCLEOTIDE SEQUENCE [LARGE SCALE GENOMIC DNA]</scope>
    <source>
        <strain evidence="8">AATW-2023a</strain>
        <tissue evidence="8">Whole specimen</tissue>
    </source>
</reference>
<evidence type="ECO:0000256" key="2">
    <source>
        <dbReference type="ARBA" id="ARBA00022679"/>
    </source>
</evidence>
<feature type="compositionally biased region" description="Basic residues" evidence="6">
    <location>
        <begin position="492"/>
        <end position="504"/>
    </location>
</feature>
<dbReference type="Gene3D" id="3.30.70.1170">
    <property type="entry name" value="Sun protein, domain 3"/>
    <property type="match status" value="1"/>
</dbReference>
<feature type="compositionally biased region" description="Basic residues" evidence="6">
    <location>
        <begin position="521"/>
        <end position="533"/>
    </location>
</feature>
<feature type="region of interest" description="Disordered" evidence="6">
    <location>
        <begin position="452"/>
        <end position="590"/>
    </location>
</feature>
<feature type="binding site" evidence="5">
    <location>
        <position position="269"/>
    </location>
    <ligand>
        <name>S-adenosyl-L-methionine</name>
        <dbReference type="ChEBI" id="CHEBI:59789"/>
    </ligand>
</feature>
<dbReference type="PROSITE" id="PS51686">
    <property type="entry name" value="SAM_MT_RSMB_NOP"/>
    <property type="match status" value="1"/>
</dbReference>
<feature type="binding site" evidence="5">
    <location>
        <position position="316"/>
    </location>
    <ligand>
        <name>S-adenosyl-L-methionine</name>
        <dbReference type="ChEBI" id="CHEBI:59789"/>
    </ligand>
</feature>
<evidence type="ECO:0000259" key="7">
    <source>
        <dbReference type="PROSITE" id="PS51686"/>
    </source>
</evidence>
<dbReference type="PANTHER" id="PTHR22807">
    <property type="entry name" value="NOP2 YEAST -RELATED NOL1/NOP2/FMU SUN DOMAIN-CONTAINING"/>
    <property type="match status" value="1"/>
</dbReference>
<dbReference type="InterPro" id="IPR049561">
    <property type="entry name" value="NSUN5_7_fdxn-like"/>
</dbReference>
<keyword evidence="2 5" id="KW-0808">Transferase</keyword>
<organism evidence="8 9">
    <name type="scientific">Patella caerulea</name>
    <name type="common">Rayed Mediterranean limpet</name>
    <dbReference type="NCBI Taxonomy" id="87958"/>
    <lineage>
        <taxon>Eukaryota</taxon>
        <taxon>Metazoa</taxon>
        <taxon>Spiralia</taxon>
        <taxon>Lophotrochozoa</taxon>
        <taxon>Mollusca</taxon>
        <taxon>Gastropoda</taxon>
        <taxon>Patellogastropoda</taxon>
        <taxon>Patelloidea</taxon>
        <taxon>Patellidae</taxon>
        <taxon>Patella</taxon>
    </lineage>
</organism>
<dbReference type="GO" id="GO:0070475">
    <property type="term" value="P:rRNA base methylation"/>
    <property type="evidence" value="ECO:0007669"/>
    <property type="project" value="TreeGrafter"/>
</dbReference>
<keyword evidence="3 5" id="KW-0949">S-adenosyl-L-methionine</keyword>
<dbReference type="Pfam" id="PF21153">
    <property type="entry name" value="NSUN5_N"/>
    <property type="match status" value="1"/>
</dbReference>
<feature type="active site" description="Nucleophile" evidence="5">
    <location>
        <position position="371"/>
    </location>
</feature>
<accession>A0AAN8JG85</accession>
<dbReference type="Proteomes" id="UP001347796">
    <property type="component" value="Unassembled WGS sequence"/>
</dbReference>
<proteinExistence type="inferred from homology"/>
<feature type="binding site" evidence="5">
    <location>
        <position position="296"/>
    </location>
    <ligand>
        <name>S-adenosyl-L-methionine</name>
        <dbReference type="ChEBI" id="CHEBI:59789"/>
    </ligand>
</feature>
<evidence type="ECO:0000256" key="3">
    <source>
        <dbReference type="ARBA" id="ARBA00022691"/>
    </source>
</evidence>
<comment type="similarity">
    <text evidence="5">Belongs to the class I-like SAM-binding methyltransferase superfamily. RsmB/NOP family.</text>
</comment>
<comment type="caution">
    <text evidence="8">The sequence shown here is derived from an EMBL/GenBank/DDBJ whole genome shotgun (WGS) entry which is preliminary data.</text>
</comment>
<dbReference type="GO" id="GO:0008173">
    <property type="term" value="F:RNA methyltransferase activity"/>
    <property type="evidence" value="ECO:0007669"/>
    <property type="project" value="InterPro"/>
</dbReference>
<keyword evidence="1 5" id="KW-0489">Methyltransferase</keyword>
<feature type="compositionally biased region" description="Basic and acidic residues" evidence="6">
    <location>
        <begin position="477"/>
        <end position="491"/>
    </location>
</feature>
<feature type="compositionally biased region" description="Basic residues" evidence="6">
    <location>
        <begin position="543"/>
        <end position="555"/>
    </location>
</feature>
<dbReference type="GO" id="GO:0005730">
    <property type="term" value="C:nucleolus"/>
    <property type="evidence" value="ECO:0007669"/>
    <property type="project" value="TreeGrafter"/>
</dbReference>
<sequence>MSVYQSAARILKDALEKKGAVKTLVYSSDEKDKRKLFALVCETLKYKTSLFKILKETNLLNTYGWNEETCKEVFTVSDDIDYKYLALPLLYDYLYGKGLGKAGRIRSLITKHKGLVLKTFSKLKTEKEISDVIDHKVNKSSLPRYVRVNTLKATQDDIINRFQQEGWFLKTDYEPSLYCKVLKSLTESEFLVDPVIPGLLAFPPGTDFHSHYLNDSGAVILQDRASCFPAFILNPPPGSHVVDCCAAPGNKTTQLAAIMNNEGKILAFDLSKERLVTLQEFINKGEVTNTTVRCADFMTIDPTIKGCESVEYILVDPSCSGSGIAERRNELTDDVRSTAKKRLRKLSRFQSLLLQHALSFPSAKKVVYSTCSVHEEENEQVVEEVSQKFQDKFQLEYILPEWTMRGKDGYNCSKFCLRLDTNQHFTNGFFVACFVLKSENCNSQLVNDINSEQLDEDMPTNNNHKKKRKLSPSPSPSRKDNGISDECEVKKEKKSKKKSKKKKHLSDDEESIENNQTHVEIKKHTKKKHKKKHLSDDEEIKEHSKKKKKKNKHSSKNLEVSENEDDNVEIDSSIPKNKKKKKKKSHLIYE</sequence>
<dbReference type="Pfam" id="PF21148">
    <property type="entry name" value="NSUN5_fdxn-like"/>
    <property type="match status" value="1"/>
</dbReference>
<dbReference type="PRINTS" id="PR02008">
    <property type="entry name" value="RCMTFAMILY"/>
</dbReference>
<protein>
    <recommendedName>
        <fullName evidence="7">SAM-dependent MTase RsmB/NOP-type domain-containing protein</fullName>
    </recommendedName>
</protein>
<dbReference type="InterPro" id="IPR029063">
    <property type="entry name" value="SAM-dependent_MTases_sf"/>
</dbReference>
<dbReference type="InterPro" id="IPR049560">
    <property type="entry name" value="MeTrfase_RsmB-F_NOP2_cat"/>
</dbReference>
<keyword evidence="9" id="KW-1185">Reference proteome</keyword>
<dbReference type="CDD" id="cd02440">
    <property type="entry name" value="AdoMet_MTases"/>
    <property type="match status" value="1"/>
</dbReference>
<evidence type="ECO:0000256" key="6">
    <source>
        <dbReference type="SAM" id="MobiDB-lite"/>
    </source>
</evidence>
<dbReference type="GO" id="GO:0003723">
    <property type="term" value="F:RNA binding"/>
    <property type="evidence" value="ECO:0007669"/>
    <property type="project" value="UniProtKB-UniRule"/>
</dbReference>
<name>A0AAN8JG85_PATCE</name>
<gene>
    <name evidence="8" type="ORF">SNE40_014035</name>
</gene>
<dbReference type="SUPFAM" id="SSF53335">
    <property type="entry name" value="S-adenosyl-L-methionine-dependent methyltransferases"/>
    <property type="match status" value="1"/>
</dbReference>
<dbReference type="Gene3D" id="3.40.50.150">
    <property type="entry name" value="Vaccinia Virus protein VP39"/>
    <property type="match status" value="1"/>
</dbReference>
<dbReference type="InterPro" id="IPR048889">
    <property type="entry name" value="NSUN5_RCM1_N"/>
</dbReference>
<dbReference type="InterPro" id="IPR023267">
    <property type="entry name" value="RCMT"/>
</dbReference>
<evidence type="ECO:0000313" key="9">
    <source>
        <dbReference type="Proteomes" id="UP001347796"/>
    </source>
</evidence>
<feature type="compositionally biased region" description="Basic residues" evidence="6">
    <location>
        <begin position="576"/>
        <end position="590"/>
    </location>
</feature>
<evidence type="ECO:0000256" key="1">
    <source>
        <dbReference type="ARBA" id="ARBA00022603"/>
    </source>
</evidence>
<evidence type="ECO:0000313" key="8">
    <source>
        <dbReference type="EMBL" id="KAK6175614.1"/>
    </source>
</evidence>
<dbReference type="Pfam" id="PF01189">
    <property type="entry name" value="Methyltr_RsmB-F"/>
    <property type="match status" value="1"/>
</dbReference>
<evidence type="ECO:0000256" key="5">
    <source>
        <dbReference type="PROSITE-ProRule" id="PRU01023"/>
    </source>
</evidence>
<dbReference type="PANTHER" id="PTHR22807:SF4">
    <property type="entry name" value="28S RRNA (CYTOSINE-C(5))-METHYLTRANSFERASE"/>
    <property type="match status" value="1"/>
</dbReference>